<keyword evidence="1" id="KW-0732">Signal</keyword>
<dbReference type="RefSeq" id="WP_095743355.1">
    <property type="nucleotide sequence ID" value="NZ_CP023284.1"/>
</dbReference>
<evidence type="ECO:0000256" key="1">
    <source>
        <dbReference type="SAM" id="SignalP"/>
    </source>
</evidence>
<dbReference type="Proteomes" id="UP000217154">
    <property type="component" value="Chromosome"/>
</dbReference>
<name>A0A250DDC8_9BURK</name>
<accession>A0A250DDC8</accession>
<reference evidence="2 3" key="1">
    <citation type="submission" date="2017-09" db="EMBL/GenBank/DDBJ databases">
        <title>The diverse metabolic capabilities of V. boronicumulans make it an excellent choice for continued studies on novel biodegradation.</title>
        <authorList>
            <person name="Sun S."/>
        </authorList>
    </citation>
    <scope>NUCLEOTIDE SEQUENCE [LARGE SCALE GENOMIC DNA]</scope>
    <source>
        <strain evidence="2 3">J1</strain>
    </source>
</reference>
<protein>
    <submittedName>
        <fullName evidence="2">Uncharacterized protein</fullName>
    </submittedName>
</protein>
<gene>
    <name evidence="2" type="ORF">CKY39_02700</name>
</gene>
<feature type="chain" id="PRO_5012987485" evidence="1">
    <location>
        <begin position="23"/>
        <end position="148"/>
    </location>
</feature>
<feature type="signal peptide" evidence="1">
    <location>
        <begin position="1"/>
        <end position="22"/>
    </location>
</feature>
<evidence type="ECO:0000313" key="2">
    <source>
        <dbReference type="EMBL" id="ATA52252.1"/>
    </source>
</evidence>
<proteinExistence type="predicted"/>
<dbReference type="KEGG" id="vbo:CKY39_02700"/>
<dbReference type="AlphaFoldDB" id="A0A250DDC8"/>
<organism evidence="2 3">
    <name type="scientific">Variovorax boronicumulans</name>
    <dbReference type="NCBI Taxonomy" id="436515"/>
    <lineage>
        <taxon>Bacteria</taxon>
        <taxon>Pseudomonadati</taxon>
        <taxon>Pseudomonadota</taxon>
        <taxon>Betaproteobacteria</taxon>
        <taxon>Burkholderiales</taxon>
        <taxon>Comamonadaceae</taxon>
        <taxon>Variovorax</taxon>
    </lineage>
</organism>
<sequence>MPFVHQLLIAAALTVVATQSSSATLQDDDLNRALQGVWCNSDDGGKTCHGYDEYVDGTSSFCGAFPESKEPYTAAMRYKIQGNRICAVITASSNPIIGPGFSFCDEILEIDEHSVRSYMAWFDTVETRFRVPKSQMTCATPEKPPLPR</sequence>
<evidence type="ECO:0000313" key="3">
    <source>
        <dbReference type="Proteomes" id="UP000217154"/>
    </source>
</evidence>
<dbReference type="EMBL" id="CP023284">
    <property type="protein sequence ID" value="ATA52252.1"/>
    <property type="molecule type" value="Genomic_DNA"/>
</dbReference>